<comment type="caution">
    <text evidence="2">The sequence shown here is derived from an EMBL/GenBank/DDBJ whole genome shotgun (WGS) entry which is preliminary data.</text>
</comment>
<dbReference type="Gene3D" id="3.10.20.90">
    <property type="entry name" value="Phosphatidylinositol 3-kinase Catalytic Subunit, Chain A, domain 1"/>
    <property type="match status" value="1"/>
</dbReference>
<feature type="transmembrane region" description="Helical" evidence="1">
    <location>
        <begin position="140"/>
        <end position="160"/>
    </location>
</feature>
<gene>
    <name evidence="2" type="ORF">IEQ44_05220</name>
</gene>
<feature type="transmembrane region" description="Helical" evidence="1">
    <location>
        <begin position="373"/>
        <end position="393"/>
    </location>
</feature>
<reference evidence="2 3" key="1">
    <citation type="submission" date="2020-10" db="EMBL/GenBank/DDBJ databases">
        <title>Nocardioides sp. isolated from sludge.</title>
        <authorList>
            <person name="Zhang X."/>
        </authorList>
    </citation>
    <scope>NUCLEOTIDE SEQUENCE [LARGE SCALE GENOMIC DNA]</scope>
    <source>
        <strain evidence="2 3">Y6</strain>
    </source>
</reference>
<feature type="transmembrane region" description="Helical" evidence="1">
    <location>
        <begin position="248"/>
        <end position="271"/>
    </location>
</feature>
<feature type="transmembrane region" description="Helical" evidence="1">
    <location>
        <begin position="405"/>
        <end position="423"/>
    </location>
</feature>
<dbReference type="Pfam" id="PF08817">
    <property type="entry name" value="YukD"/>
    <property type="match status" value="1"/>
</dbReference>
<evidence type="ECO:0000313" key="3">
    <source>
        <dbReference type="Proteomes" id="UP000756387"/>
    </source>
</evidence>
<name>A0ABR9RS99_9ACTN</name>
<feature type="transmembrane region" description="Helical" evidence="1">
    <location>
        <begin position="320"/>
        <end position="336"/>
    </location>
</feature>
<keyword evidence="1" id="KW-0472">Membrane</keyword>
<proteinExistence type="predicted"/>
<feature type="transmembrane region" description="Helical" evidence="1">
    <location>
        <begin position="167"/>
        <end position="187"/>
    </location>
</feature>
<organism evidence="2 3">
    <name type="scientific">Nocardioides malaquae</name>
    <dbReference type="NCBI Taxonomy" id="2773426"/>
    <lineage>
        <taxon>Bacteria</taxon>
        <taxon>Bacillati</taxon>
        <taxon>Actinomycetota</taxon>
        <taxon>Actinomycetes</taxon>
        <taxon>Propionibacteriales</taxon>
        <taxon>Nocardioidaceae</taxon>
        <taxon>Nocardioides</taxon>
    </lineage>
</organism>
<dbReference type="RefSeq" id="WP_193637386.1">
    <property type="nucleotide sequence ID" value="NZ_JADCSA010000004.1"/>
</dbReference>
<sequence length="433" mass="44018">MSGGPSLLRVQVVGHGRRLDVCLPAQSPVWEFLPEVARGLGGEETGQVPCLVTAAGVRLDRDGDLRRQGVRHGDVLTLATQAEHSPPQVHDDLVLAAHARARVVVPGWGTEAAGHAARAVGGGAVVLALALVAAAPRPGLGGALVAVGLPILLAVASTSGRQHHPRWWHVALAWLAAAGAATAASVLVAPTLWSAYVPLGAAAVVSAVLAVRAGPEGVVHATPLLVATVWAAGTLLAGRLGVPPWQVVLVAVVVAVLVAGALPGAVVELTVARGQSDSAPVDVDRLDGDLALAHRMVLASSLVGTSTLLCVVPYAVEAGAAHAVTVLLVVLLRWLRGRHHRSWALTSASIAGGGACLLTLALCAGVLRPDWTPAALVAVGCVAVGAVVGPVLGQSPWARWALDGLEVLMVVCLPLAVVAALWWPDGPPGWPTW</sequence>
<keyword evidence="1" id="KW-1133">Transmembrane helix</keyword>
<feature type="transmembrane region" description="Helical" evidence="1">
    <location>
        <begin position="343"/>
        <end position="367"/>
    </location>
</feature>
<feature type="transmembrane region" description="Helical" evidence="1">
    <location>
        <begin position="223"/>
        <end position="242"/>
    </location>
</feature>
<accession>A0ABR9RS99</accession>
<protein>
    <submittedName>
        <fullName evidence="2">EsaB/YukD family protein</fullName>
    </submittedName>
</protein>
<keyword evidence="3" id="KW-1185">Reference proteome</keyword>
<keyword evidence="1" id="KW-0812">Transmembrane</keyword>
<evidence type="ECO:0000313" key="2">
    <source>
        <dbReference type="EMBL" id="MBE7324047.1"/>
    </source>
</evidence>
<dbReference type="Proteomes" id="UP000756387">
    <property type="component" value="Unassembled WGS sequence"/>
</dbReference>
<evidence type="ECO:0000256" key="1">
    <source>
        <dbReference type="SAM" id="Phobius"/>
    </source>
</evidence>
<dbReference type="EMBL" id="JADCSA010000004">
    <property type="protein sequence ID" value="MBE7324047.1"/>
    <property type="molecule type" value="Genomic_DNA"/>
</dbReference>
<dbReference type="InterPro" id="IPR024962">
    <property type="entry name" value="YukD-like"/>
</dbReference>